<gene>
    <name evidence="1" type="ORF">GRI68_02810</name>
</gene>
<name>A0A6I4TZP2_9SPHN</name>
<dbReference type="OrthoDB" id="9771584at2"/>
<dbReference type="EMBL" id="WTYR01000001">
    <property type="protein sequence ID" value="MXP09108.1"/>
    <property type="molecule type" value="Genomic_DNA"/>
</dbReference>
<evidence type="ECO:0000313" key="2">
    <source>
        <dbReference type="Proteomes" id="UP000429229"/>
    </source>
</evidence>
<evidence type="ECO:0000313" key="1">
    <source>
        <dbReference type="EMBL" id="MXP09108.1"/>
    </source>
</evidence>
<proteinExistence type="predicted"/>
<keyword evidence="2" id="KW-1185">Reference proteome</keyword>
<dbReference type="AlphaFoldDB" id="A0A6I4TZP2"/>
<comment type="caution">
    <text evidence="1">The sequence shown here is derived from an EMBL/GenBank/DDBJ whole genome shotgun (WGS) entry which is preliminary data.</text>
</comment>
<accession>A0A6I4TZP2</accession>
<protein>
    <submittedName>
        <fullName evidence="1">WalW protein</fullName>
    </submittedName>
</protein>
<dbReference type="CDD" id="cd10935">
    <property type="entry name" value="CE4_WalW"/>
    <property type="match status" value="1"/>
</dbReference>
<organism evidence="1 2">
    <name type="scientific">Alteriqipengyuania halimionae</name>
    <dbReference type="NCBI Taxonomy" id="1926630"/>
    <lineage>
        <taxon>Bacteria</taxon>
        <taxon>Pseudomonadati</taxon>
        <taxon>Pseudomonadota</taxon>
        <taxon>Alphaproteobacteria</taxon>
        <taxon>Sphingomonadales</taxon>
        <taxon>Erythrobacteraceae</taxon>
        <taxon>Alteriqipengyuania</taxon>
    </lineage>
</organism>
<reference evidence="1 2" key="1">
    <citation type="submission" date="2019-12" db="EMBL/GenBank/DDBJ databases">
        <title>Genomic-based taxomic classification of the family Erythrobacteraceae.</title>
        <authorList>
            <person name="Xu L."/>
        </authorList>
    </citation>
    <scope>NUCLEOTIDE SEQUENCE [LARGE SCALE GENOMIC DNA]</scope>
    <source>
        <strain evidence="1 2">LMG 29519</strain>
    </source>
</reference>
<dbReference type="Proteomes" id="UP000429229">
    <property type="component" value="Unassembled WGS sequence"/>
</dbReference>
<sequence>MELRTEHLTPVRFREGFGPRFLVTVDVEEEFDWSQPLARENVSVESVARLRKFQRFCEAVEVRPCYLIDFPVANSRIAQDILGKAFKAGKADLGLQLHPWVTPPHREEVNQSNSFPGNLPPALERDKIATLTRKVRDSFDTDALIYRAGRYGLGEDTASLLAEQGIAIDSSVRAYHDYSAAGGPDFGMVDPNPFWLDRDHRVMEIPLTTVFAGVFARSGASGFRRIEKVPRLPGLAARLGLLERIPLTPEGTTVQEALRGIDIALRQDVPILNLAFHSPSLVPGNTPYVRDSTDLDAFYDWWRAVFDHLKARNVRPTGIEEIMAAVELE</sequence>
<dbReference type="Gene3D" id="3.20.20.370">
    <property type="entry name" value="Glycoside hydrolase/deacetylase"/>
    <property type="match status" value="1"/>
</dbReference>